<keyword evidence="3" id="KW-1185">Reference proteome</keyword>
<dbReference type="Pfam" id="PF01593">
    <property type="entry name" value="Amino_oxidase"/>
    <property type="match status" value="1"/>
</dbReference>
<dbReference type="Proteomes" id="UP000655410">
    <property type="component" value="Unassembled WGS sequence"/>
</dbReference>
<evidence type="ECO:0000313" key="2">
    <source>
        <dbReference type="EMBL" id="GGO84239.1"/>
    </source>
</evidence>
<sequence>MQPLSRRSVLAGTGVAAATAATIGPVAPALAVTRKRVAILGGGMAGLSAAFELVERGYEVTVYERNALGGKARSIPVAGTATDGRLPLPGEHGFRFFPGFYHHIPDTMARIPFGTNRRGVKDNLVAAPVPYFPRSGGRNDQNLFGFIPDPRDLGTPDALTRLVRDEWLGQQGVMPDDAAYFSSRLIVYLSSCDARRMGQWEKTSWWEFVDAANRSSEYQTVAARGMTRALVAAKEEVASTRTIGNMAEAFLYALVGLGTTGHADQVLNGPTNEVWIDPWVALLRQKGVRFVTGATVTGLTVGSGRVTGAKARLADGSTYSIVADWFVSAMPVERIAKLLTAPVLALDPSLARLHNLYTDWMNGMQIYLRRPVNITQGHIAFLDSPWSITGLTQGQFWAEDFATTYGDGTAVDCLSVDISDWTTPGILYGKPAKECTRQEVFNEVWAQMKAALEDTGKSVLPDDIVHSWHLDPGIRWHPSTGSNSNDEPLLVNTVDSWKNRPTATTRIPNFFLAGDYVRTNIDLATMEGANEAGRQAANAILAASGSSATRARIYKMYRPIEWEALKLVDAARYQLGQKNLFDLSR</sequence>
<name>A0ABQ2N5R8_9ACTN</name>
<dbReference type="InterPro" id="IPR002937">
    <property type="entry name" value="Amino_oxidase"/>
</dbReference>
<reference evidence="3" key="1">
    <citation type="journal article" date="2019" name="Int. J. Syst. Evol. Microbiol.">
        <title>The Global Catalogue of Microorganisms (GCM) 10K type strain sequencing project: providing services to taxonomists for standard genome sequencing and annotation.</title>
        <authorList>
            <consortium name="The Broad Institute Genomics Platform"/>
            <consortium name="The Broad Institute Genome Sequencing Center for Infectious Disease"/>
            <person name="Wu L."/>
            <person name="Ma J."/>
        </authorList>
    </citation>
    <scope>NUCLEOTIDE SEQUENCE [LARGE SCALE GENOMIC DNA]</scope>
    <source>
        <strain evidence="3">CGMCC 4.7371</strain>
    </source>
</reference>
<dbReference type="InterPro" id="IPR036188">
    <property type="entry name" value="FAD/NAD-bd_sf"/>
</dbReference>
<accession>A0ABQ2N5R8</accession>
<dbReference type="PROSITE" id="PS51318">
    <property type="entry name" value="TAT"/>
    <property type="match status" value="1"/>
</dbReference>
<evidence type="ECO:0000259" key="1">
    <source>
        <dbReference type="Pfam" id="PF01593"/>
    </source>
</evidence>
<gene>
    <name evidence="2" type="ORF">GCM10011584_01320</name>
</gene>
<dbReference type="InterPro" id="IPR006311">
    <property type="entry name" value="TAT_signal"/>
</dbReference>
<dbReference type="EMBL" id="BMNI01000001">
    <property type="protein sequence ID" value="GGO84239.1"/>
    <property type="molecule type" value="Genomic_DNA"/>
</dbReference>
<dbReference type="RefSeq" id="WP_188781907.1">
    <property type="nucleotide sequence ID" value="NZ_BMNI01000001.1"/>
</dbReference>
<dbReference type="Pfam" id="PF13450">
    <property type="entry name" value="NAD_binding_8"/>
    <property type="match status" value="1"/>
</dbReference>
<dbReference type="InterPro" id="IPR050464">
    <property type="entry name" value="Zeta_carotene_desat/Oxidored"/>
</dbReference>
<dbReference type="PANTHER" id="PTHR42923">
    <property type="entry name" value="PROTOPORPHYRINOGEN OXIDASE"/>
    <property type="match status" value="1"/>
</dbReference>
<dbReference type="Gene3D" id="3.50.50.60">
    <property type="entry name" value="FAD/NAD(P)-binding domain"/>
    <property type="match status" value="1"/>
</dbReference>
<dbReference type="SUPFAM" id="SSF51905">
    <property type="entry name" value="FAD/NAD(P)-binding domain"/>
    <property type="match status" value="1"/>
</dbReference>
<dbReference type="PANTHER" id="PTHR42923:SF46">
    <property type="entry name" value="AMINE OXIDASE"/>
    <property type="match status" value="1"/>
</dbReference>
<comment type="caution">
    <text evidence="2">The sequence shown here is derived from an EMBL/GenBank/DDBJ whole genome shotgun (WGS) entry which is preliminary data.</text>
</comment>
<protein>
    <submittedName>
        <fullName evidence="2">Phytoene dehydrogenase</fullName>
    </submittedName>
</protein>
<proteinExistence type="predicted"/>
<evidence type="ECO:0000313" key="3">
    <source>
        <dbReference type="Proteomes" id="UP000655410"/>
    </source>
</evidence>
<organism evidence="2 3">
    <name type="scientific">Nocardioides phosphati</name>
    <dbReference type="NCBI Taxonomy" id="1867775"/>
    <lineage>
        <taxon>Bacteria</taxon>
        <taxon>Bacillati</taxon>
        <taxon>Actinomycetota</taxon>
        <taxon>Actinomycetes</taxon>
        <taxon>Propionibacteriales</taxon>
        <taxon>Nocardioidaceae</taxon>
        <taxon>Nocardioides</taxon>
    </lineage>
</organism>
<feature type="domain" description="Amine oxidase" evidence="1">
    <location>
        <begin position="284"/>
        <end position="541"/>
    </location>
</feature>